<evidence type="ECO:0000313" key="2">
    <source>
        <dbReference type="Proteomes" id="UP000188324"/>
    </source>
</evidence>
<reference evidence="1 2" key="1">
    <citation type="journal article" date="2016" name="Int. J. Syst. Evol. Microbiol.">
        <title>Tessaracoccus flavus sp. nov., isolated from the drainage system of a lindane-producing factory.</title>
        <authorList>
            <person name="Kumari R."/>
            <person name="Singh P."/>
            <person name="Schumann P."/>
            <person name="Lal R."/>
        </authorList>
    </citation>
    <scope>NUCLEOTIDE SEQUENCE [LARGE SCALE GENOMIC DNA]</scope>
    <source>
        <strain evidence="1 2">RP1T</strain>
    </source>
</reference>
<dbReference type="EMBL" id="CP019605">
    <property type="protein sequence ID" value="AQP44233.1"/>
    <property type="molecule type" value="Genomic_DNA"/>
</dbReference>
<dbReference type="AlphaFoldDB" id="A0A1Q2CDN1"/>
<accession>A0A1Q2CDN1</accession>
<dbReference type="KEGG" id="tfl:RPIT_04900"/>
<evidence type="ECO:0000313" key="1">
    <source>
        <dbReference type="EMBL" id="AQP44233.1"/>
    </source>
</evidence>
<name>A0A1Q2CDN1_9ACTN</name>
<dbReference type="RefSeq" id="WP_077341182.1">
    <property type="nucleotide sequence ID" value="NZ_CP019605.1"/>
</dbReference>
<proteinExistence type="predicted"/>
<sequence>MVGALIKHELRRTWRWLLLTAALATVAVAISYLAAVLLPAPLNGFFAGLGIVVAVAMPFAVQLLLGLEFYRSSYSRTGYFTHSLPVRGRTVFFAKFGYSSVVAIVFLLLGLALAFVAFTGSLVAQGATAAEVWRGARQGLDQILAATPSWVAVVLIGMALLFPVAGLAHYFFAASVGSEGWINRMGFGGVVLVWVLYYLANQVVAAVGLFLPLNAVVDSGSLTMSTDPLIVLQGDTLDALIPFGAFAMILALAAVAIWRAAVSVDRKVELR</sequence>
<gene>
    <name evidence="1" type="ORF">RPIT_04900</name>
</gene>
<keyword evidence="2" id="KW-1185">Reference proteome</keyword>
<dbReference type="STRING" id="1610493.RPIT_04900"/>
<dbReference type="Proteomes" id="UP000188324">
    <property type="component" value="Chromosome"/>
</dbReference>
<organism evidence="1 2">
    <name type="scientific">Tessaracoccus flavus</name>
    <dbReference type="NCBI Taxonomy" id="1610493"/>
    <lineage>
        <taxon>Bacteria</taxon>
        <taxon>Bacillati</taxon>
        <taxon>Actinomycetota</taxon>
        <taxon>Actinomycetes</taxon>
        <taxon>Propionibacteriales</taxon>
        <taxon>Propionibacteriaceae</taxon>
        <taxon>Tessaracoccus</taxon>
    </lineage>
</organism>
<protein>
    <submittedName>
        <fullName evidence="1">Uncharacterized protein</fullName>
    </submittedName>
</protein>
<dbReference type="OrthoDB" id="4399269at2"/>